<evidence type="ECO:0000313" key="1">
    <source>
        <dbReference type="EMBL" id="GKV12978.1"/>
    </source>
</evidence>
<reference evidence="1 2" key="1">
    <citation type="journal article" date="2021" name="Commun. Biol.">
        <title>The genome of Shorea leprosula (Dipterocarpaceae) highlights the ecological relevance of drought in aseasonal tropical rainforests.</title>
        <authorList>
            <person name="Ng K.K.S."/>
            <person name="Kobayashi M.J."/>
            <person name="Fawcett J.A."/>
            <person name="Hatakeyama M."/>
            <person name="Paape T."/>
            <person name="Ng C.H."/>
            <person name="Ang C.C."/>
            <person name="Tnah L.H."/>
            <person name="Lee C.T."/>
            <person name="Nishiyama T."/>
            <person name="Sese J."/>
            <person name="O'Brien M.J."/>
            <person name="Copetti D."/>
            <person name="Mohd Noor M.I."/>
            <person name="Ong R.C."/>
            <person name="Putra M."/>
            <person name="Sireger I.Z."/>
            <person name="Indrioko S."/>
            <person name="Kosugi Y."/>
            <person name="Izuno A."/>
            <person name="Isagi Y."/>
            <person name="Lee S.L."/>
            <person name="Shimizu K.K."/>
        </authorList>
    </citation>
    <scope>NUCLEOTIDE SEQUENCE [LARGE SCALE GENOMIC DNA]</scope>
    <source>
        <strain evidence="1">214</strain>
    </source>
</reference>
<name>A0AAV5JNP6_9ROSI</name>
<dbReference type="AlphaFoldDB" id="A0AAV5JNP6"/>
<gene>
    <name evidence="1" type="ORF">SLEP1_g24060</name>
</gene>
<keyword evidence="2" id="KW-1185">Reference proteome</keyword>
<dbReference type="EMBL" id="BPVZ01000037">
    <property type="protein sequence ID" value="GKV12978.1"/>
    <property type="molecule type" value="Genomic_DNA"/>
</dbReference>
<dbReference type="Proteomes" id="UP001054252">
    <property type="component" value="Unassembled WGS sequence"/>
</dbReference>
<organism evidence="1 2">
    <name type="scientific">Rubroshorea leprosula</name>
    <dbReference type="NCBI Taxonomy" id="152421"/>
    <lineage>
        <taxon>Eukaryota</taxon>
        <taxon>Viridiplantae</taxon>
        <taxon>Streptophyta</taxon>
        <taxon>Embryophyta</taxon>
        <taxon>Tracheophyta</taxon>
        <taxon>Spermatophyta</taxon>
        <taxon>Magnoliopsida</taxon>
        <taxon>eudicotyledons</taxon>
        <taxon>Gunneridae</taxon>
        <taxon>Pentapetalae</taxon>
        <taxon>rosids</taxon>
        <taxon>malvids</taxon>
        <taxon>Malvales</taxon>
        <taxon>Dipterocarpaceae</taxon>
        <taxon>Rubroshorea</taxon>
    </lineage>
</organism>
<proteinExistence type="predicted"/>
<comment type="caution">
    <text evidence="1">The sequence shown here is derived from an EMBL/GenBank/DDBJ whole genome shotgun (WGS) entry which is preliminary data.</text>
</comment>
<sequence length="42" mass="4881">MEFVQQLEVANFPIHPHYPNSMDCDPEPVLQLGYHHYVQAEG</sequence>
<evidence type="ECO:0000313" key="2">
    <source>
        <dbReference type="Proteomes" id="UP001054252"/>
    </source>
</evidence>
<protein>
    <submittedName>
        <fullName evidence="1">Uncharacterized protein</fullName>
    </submittedName>
</protein>
<accession>A0AAV5JNP6</accession>